<dbReference type="InterPro" id="IPR002018">
    <property type="entry name" value="CarbesteraseB"/>
</dbReference>
<evidence type="ECO:0000313" key="6">
    <source>
        <dbReference type="Proteomes" id="UP001519460"/>
    </source>
</evidence>
<dbReference type="InterPro" id="IPR051093">
    <property type="entry name" value="Neuroligin/BSAL"/>
</dbReference>
<dbReference type="Gene3D" id="3.40.50.1820">
    <property type="entry name" value="alpha/beta hydrolase"/>
    <property type="match status" value="2"/>
</dbReference>
<evidence type="ECO:0000256" key="2">
    <source>
        <dbReference type="ARBA" id="ARBA00022729"/>
    </source>
</evidence>
<reference evidence="5 6" key="1">
    <citation type="journal article" date="2023" name="Sci. Data">
        <title>Genome assembly of the Korean intertidal mud-creeper Batillaria attramentaria.</title>
        <authorList>
            <person name="Patra A.K."/>
            <person name="Ho P.T."/>
            <person name="Jun S."/>
            <person name="Lee S.J."/>
            <person name="Kim Y."/>
            <person name="Won Y.J."/>
        </authorList>
    </citation>
    <scope>NUCLEOTIDE SEQUENCE [LARGE SCALE GENOMIC DNA]</scope>
    <source>
        <strain evidence="5">Wonlab-2016</strain>
    </source>
</reference>
<dbReference type="FunFam" id="3.40.50.1820:FF:000127">
    <property type="entry name" value="Thyroglobulin"/>
    <property type="match status" value="1"/>
</dbReference>
<name>A0ABD0K595_9CAEN</name>
<gene>
    <name evidence="5" type="ORF">BaRGS_00026507</name>
</gene>
<dbReference type="EMBL" id="JACVVK020000248">
    <property type="protein sequence ID" value="KAK7482264.1"/>
    <property type="molecule type" value="Genomic_DNA"/>
</dbReference>
<keyword evidence="2 3" id="KW-0732">Signal</keyword>
<dbReference type="PROSITE" id="PS00941">
    <property type="entry name" value="CARBOXYLESTERASE_B_2"/>
    <property type="match status" value="2"/>
</dbReference>
<evidence type="ECO:0000256" key="3">
    <source>
        <dbReference type="SAM" id="SignalP"/>
    </source>
</evidence>
<evidence type="ECO:0000313" key="5">
    <source>
        <dbReference type="EMBL" id="KAK7482264.1"/>
    </source>
</evidence>
<dbReference type="AlphaFoldDB" id="A0ABD0K595"/>
<dbReference type="SUPFAM" id="SSF53474">
    <property type="entry name" value="alpha/beta-Hydrolases"/>
    <property type="match status" value="2"/>
</dbReference>
<comment type="caution">
    <text evidence="5">The sequence shown here is derived from an EMBL/GenBank/DDBJ whole genome shotgun (WGS) entry which is preliminary data.</text>
</comment>
<feature type="domain" description="Carboxylesterase type B" evidence="4">
    <location>
        <begin position="88"/>
        <end position="575"/>
    </location>
</feature>
<sequence length="998" mass="109509">MATVVLTLLLLLATVTCVRGQPTVIKCIPDGALRGSRSQLRDNRSYVDAFLNIPYARPPVVGLMERALLIVLALCVLIMACGRGVICQPVVTTHQGALRGTRTAIGDDIYVDIFRNIPYARPPTGDRRFRRPEAPEPWTGIRDATAFGNQCPQSEWPAINQLATTFQDSEDCLYLNVYTPKMTTGVTSLPVMVWIHGGGLYLGTGNTYDGTELASRGVVIVTFNYRLDSLGFLSTEDGASSGNYGLWDMIRALEWVRDSISSFNGDPNDVTIFGESAGSTSVSLLVDSEAARGLFHKAIMESGVSLAYFAIGHPLLDPKPKAQALKLATLVGCETGDSSRMMDCLRTKDVQTIQNASTQIRNDNLGQPTFHPVVETTFGQHGVLSAVPLTILQTGQFSNVTTIRGFNKDEAGLGLPGAGNNGYTLQEFQTLASNFVRQYFYQSSFTVNLNGILAGIMETYVYKPNITDPIQLQAAFMEMAMDYGVAAPTIHEVQLATKFPVPPQYLYRFSYRPSNSPYPLWAGVVHTDELPFVFGDPVSNINIFANRSWTDEDRLMSQEVMTMWTNFAKHGNPTPDPVEDLVTGTREREMIGECAVLCWLLSLAYVSGQAEIVKGIPDGLLRGTRTRAGEDSYVDAFLRIPYARPPVGDLRFRRPVAPERWSGVRDATNMAPKCPQPEIPIIPRVFPESEDCLYLNVFTPERPDDGWLLPVMVWIHGGGFYQGTGSNYDGTQLAAQGVVVVTINYRLGALGFLSTEDGASPGNYGLWDMIRALEWVRDSISALNGDPDNVTIFGQSAGSASVSLLLLTEAAKGLFHKAVMQSGVSLSPWSVGYPGFVPDPRGQSLKLAERLGCPTADNNGSRRMLQCLRNVDVNMLLNASMAVTFETRGTEAVFLPVPETSFGMNSGMFGGTPEVLFKSGFFFNVTTLRGFNKDEADPDDEGFTPDRFVKEVQLFVQEYFTQTSFTVDTDAIASLLIDAYVIKPNITDHQQLRDTFIQ</sequence>
<dbReference type="InterPro" id="IPR029058">
    <property type="entry name" value="AB_hydrolase_fold"/>
</dbReference>
<dbReference type="PANTHER" id="PTHR43903">
    <property type="entry name" value="NEUROLIGIN"/>
    <property type="match status" value="1"/>
</dbReference>
<dbReference type="Proteomes" id="UP001519460">
    <property type="component" value="Unassembled WGS sequence"/>
</dbReference>
<protein>
    <recommendedName>
        <fullName evidence="4">Carboxylesterase type B domain-containing protein</fullName>
    </recommendedName>
</protein>
<evidence type="ECO:0000259" key="4">
    <source>
        <dbReference type="Pfam" id="PF00135"/>
    </source>
</evidence>
<accession>A0ABD0K595</accession>
<feature type="signal peptide" evidence="3">
    <location>
        <begin position="1"/>
        <end position="20"/>
    </location>
</feature>
<organism evidence="5 6">
    <name type="scientific">Batillaria attramentaria</name>
    <dbReference type="NCBI Taxonomy" id="370345"/>
    <lineage>
        <taxon>Eukaryota</taxon>
        <taxon>Metazoa</taxon>
        <taxon>Spiralia</taxon>
        <taxon>Lophotrochozoa</taxon>
        <taxon>Mollusca</taxon>
        <taxon>Gastropoda</taxon>
        <taxon>Caenogastropoda</taxon>
        <taxon>Sorbeoconcha</taxon>
        <taxon>Cerithioidea</taxon>
        <taxon>Batillariidae</taxon>
        <taxon>Batillaria</taxon>
    </lineage>
</organism>
<feature type="chain" id="PRO_5044819191" description="Carboxylesterase type B domain-containing protein" evidence="3">
    <location>
        <begin position="21"/>
        <end position="998"/>
    </location>
</feature>
<evidence type="ECO:0000256" key="1">
    <source>
        <dbReference type="ARBA" id="ARBA00005964"/>
    </source>
</evidence>
<feature type="domain" description="Carboxylesterase type B" evidence="4">
    <location>
        <begin position="616"/>
        <end position="996"/>
    </location>
</feature>
<comment type="similarity">
    <text evidence="1">Belongs to the type-B carboxylesterase/lipase family.</text>
</comment>
<proteinExistence type="inferred from homology"/>
<keyword evidence="6" id="KW-1185">Reference proteome</keyword>
<dbReference type="Pfam" id="PF00135">
    <property type="entry name" value="COesterase"/>
    <property type="match status" value="2"/>
</dbReference>
<feature type="non-terminal residue" evidence="5">
    <location>
        <position position="998"/>
    </location>
</feature>
<dbReference type="InterPro" id="IPR019819">
    <property type="entry name" value="Carboxylesterase_B_CS"/>
</dbReference>